<dbReference type="AlphaFoldDB" id="A0A3P7P1T9"/>
<proteinExistence type="predicted"/>
<dbReference type="EMBL" id="UYRU01096037">
    <property type="protein sequence ID" value="VDN39607.1"/>
    <property type="molecule type" value="Genomic_DNA"/>
</dbReference>
<keyword evidence="2" id="KW-1185">Reference proteome</keyword>
<gene>
    <name evidence="1" type="ORF">DILT_LOCUS17948</name>
</gene>
<reference evidence="1 2" key="1">
    <citation type="submission" date="2018-11" db="EMBL/GenBank/DDBJ databases">
        <authorList>
            <consortium name="Pathogen Informatics"/>
        </authorList>
    </citation>
    <scope>NUCLEOTIDE SEQUENCE [LARGE SCALE GENOMIC DNA]</scope>
</reference>
<dbReference type="Proteomes" id="UP000281553">
    <property type="component" value="Unassembled WGS sequence"/>
</dbReference>
<protein>
    <submittedName>
        <fullName evidence="1">Uncharacterized protein</fullName>
    </submittedName>
</protein>
<name>A0A3P7P1T9_DIBLA</name>
<sequence>MSFWRTTSPRCYPLPSLSPPCTPQLCNGLL</sequence>
<evidence type="ECO:0000313" key="2">
    <source>
        <dbReference type="Proteomes" id="UP000281553"/>
    </source>
</evidence>
<organism evidence="1 2">
    <name type="scientific">Dibothriocephalus latus</name>
    <name type="common">Fish tapeworm</name>
    <name type="synonym">Diphyllobothrium latum</name>
    <dbReference type="NCBI Taxonomy" id="60516"/>
    <lineage>
        <taxon>Eukaryota</taxon>
        <taxon>Metazoa</taxon>
        <taxon>Spiralia</taxon>
        <taxon>Lophotrochozoa</taxon>
        <taxon>Platyhelminthes</taxon>
        <taxon>Cestoda</taxon>
        <taxon>Eucestoda</taxon>
        <taxon>Diphyllobothriidea</taxon>
        <taxon>Diphyllobothriidae</taxon>
        <taxon>Dibothriocephalus</taxon>
    </lineage>
</organism>
<accession>A0A3P7P1T9</accession>
<evidence type="ECO:0000313" key="1">
    <source>
        <dbReference type="EMBL" id="VDN39607.1"/>
    </source>
</evidence>